<keyword evidence="2" id="KW-1185">Reference proteome</keyword>
<dbReference type="Proteomes" id="UP000824120">
    <property type="component" value="Chromosome 2"/>
</dbReference>
<name>A0A9J6A9T8_SOLCO</name>
<gene>
    <name evidence="1" type="ORF">H5410_006688</name>
</gene>
<dbReference type="PANTHER" id="PTHR46238">
    <property type="entry name" value="REVERSE TRANSCRIPTASE DOMAIN-CONTAINING PROTEIN"/>
    <property type="match status" value="1"/>
</dbReference>
<accession>A0A9J6A9T8</accession>
<organism evidence="1 2">
    <name type="scientific">Solanum commersonii</name>
    <name type="common">Commerson's wild potato</name>
    <name type="synonym">Commerson's nightshade</name>
    <dbReference type="NCBI Taxonomy" id="4109"/>
    <lineage>
        <taxon>Eukaryota</taxon>
        <taxon>Viridiplantae</taxon>
        <taxon>Streptophyta</taxon>
        <taxon>Embryophyta</taxon>
        <taxon>Tracheophyta</taxon>
        <taxon>Spermatophyta</taxon>
        <taxon>Magnoliopsida</taxon>
        <taxon>eudicotyledons</taxon>
        <taxon>Gunneridae</taxon>
        <taxon>Pentapetalae</taxon>
        <taxon>asterids</taxon>
        <taxon>lamiids</taxon>
        <taxon>Solanales</taxon>
        <taxon>Solanaceae</taxon>
        <taxon>Solanoideae</taxon>
        <taxon>Solaneae</taxon>
        <taxon>Solanum</taxon>
    </lineage>
</organism>
<proteinExistence type="predicted"/>
<dbReference type="EMBL" id="JACXVP010000002">
    <property type="protein sequence ID" value="KAG5621470.1"/>
    <property type="molecule type" value="Genomic_DNA"/>
</dbReference>
<protein>
    <submittedName>
        <fullName evidence="1">Uncharacterized protein</fullName>
    </submittedName>
</protein>
<comment type="caution">
    <text evidence="1">The sequence shown here is derived from an EMBL/GenBank/DDBJ whole genome shotgun (WGS) entry which is preliminary data.</text>
</comment>
<evidence type="ECO:0000313" key="1">
    <source>
        <dbReference type="EMBL" id="KAG5621470.1"/>
    </source>
</evidence>
<dbReference type="PANTHER" id="PTHR46238:SF8">
    <property type="entry name" value="ENDONUCLEASE_EXONUCLEASE_PHOSPHATASE DOMAIN-CONTAINING PROTEIN"/>
    <property type="match status" value="1"/>
</dbReference>
<evidence type="ECO:0000313" key="2">
    <source>
        <dbReference type="Proteomes" id="UP000824120"/>
    </source>
</evidence>
<sequence>MVNLFLLYGVECWSVKSSHVQKIYVVEMRMSGNTRSDKIRNIEVNQEKVRVAAFVADKMRETRLMRWFGYHVHLQKSCTDAK</sequence>
<dbReference type="AlphaFoldDB" id="A0A9J6A9T8"/>
<reference evidence="1 2" key="1">
    <citation type="submission" date="2020-09" db="EMBL/GenBank/DDBJ databases">
        <title>De no assembly of potato wild relative species, Solanum commersonii.</title>
        <authorList>
            <person name="Cho K."/>
        </authorList>
    </citation>
    <scope>NUCLEOTIDE SEQUENCE [LARGE SCALE GENOMIC DNA]</scope>
    <source>
        <strain evidence="1">LZ3.2</strain>
        <tissue evidence="1">Leaf</tissue>
    </source>
</reference>